<feature type="transmembrane region" description="Helical" evidence="1">
    <location>
        <begin position="110"/>
        <end position="131"/>
    </location>
</feature>
<dbReference type="AlphaFoldDB" id="A0A449B1W4"/>
<sequence length="272" mass="32964">MIKFSSAVAFIIFLIDFIFLVIVLFEFFYSTLRVIQNHWLKNAISKSFFSLQNNLKVHNFFLRAILVIKESIISTNKKMVYKFLIGFFYYSITFWLAFNPNDFKTDFQIFQLSMYCIWIVIWFPLLFFALLRYIKIKKVIKISNNLILDNQNILFNVEFPNDKDILEILHSGTIENLKNGEFSSKKKEENYIIKLLYIKINTSRIYSIYDISKEKLLLNRDFIAYNLNGDKQKARYIHYLMIVYSNYQNEKFYIPNHQDNMQYFMHLEKYYQ</sequence>
<evidence type="ECO:0000256" key="1">
    <source>
        <dbReference type="SAM" id="Phobius"/>
    </source>
</evidence>
<dbReference type="Proteomes" id="UP000290985">
    <property type="component" value="Chromosome"/>
</dbReference>
<dbReference type="EMBL" id="LR215036">
    <property type="protein sequence ID" value="VEU74597.1"/>
    <property type="molecule type" value="Genomic_DNA"/>
</dbReference>
<accession>A0A449B1W4</accession>
<keyword evidence="3" id="KW-1185">Reference proteome</keyword>
<organism evidence="2 3">
    <name type="scientific">Mycoplasmopsis citelli</name>
    <dbReference type="NCBI Taxonomy" id="171281"/>
    <lineage>
        <taxon>Bacteria</taxon>
        <taxon>Bacillati</taxon>
        <taxon>Mycoplasmatota</taxon>
        <taxon>Mycoplasmoidales</taxon>
        <taxon>Metamycoplasmataceae</taxon>
        <taxon>Mycoplasmopsis</taxon>
    </lineage>
</organism>
<gene>
    <name evidence="2" type="ORF">NCTC10181_00451</name>
</gene>
<keyword evidence="1" id="KW-1133">Transmembrane helix</keyword>
<name>A0A449B1W4_9BACT</name>
<keyword evidence="1" id="KW-0472">Membrane</keyword>
<reference evidence="2 3" key="1">
    <citation type="submission" date="2019-01" db="EMBL/GenBank/DDBJ databases">
        <authorList>
            <consortium name="Pathogen Informatics"/>
        </authorList>
    </citation>
    <scope>NUCLEOTIDE SEQUENCE [LARGE SCALE GENOMIC DNA]</scope>
    <source>
        <strain evidence="2 3">NCTC10181</strain>
    </source>
</reference>
<keyword evidence="1" id="KW-0812">Transmembrane</keyword>
<evidence type="ECO:0000313" key="3">
    <source>
        <dbReference type="Proteomes" id="UP000290985"/>
    </source>
</evidence>
<protein>
    <submittedName>
        <fullName evidence="2">Uncharacterized protein</fullName>
    </submittedName>
</protein>
<feature type="transmembrane region" description="Helical" evidence="1">
    <location>
        <begin position="79"/>
        <end position="98"/>
    </location>
</feature>
<proteinExistence type="predicted"/>
<feature type="transmembrane region" description="Helical" evidence="1">
    <location>
        <begin position="6"/>
        <end position="29"/>
    </location>
</feature>
<dbReference type="KEGG" id="mcit:NCTC10181_00451"/>
<evidence type="ECO:0000313" key="2">
    <source>
        <dbReference type="EMBL" id="VEU74597.1"/>
    </source>
</evidence>